<organism evidence="7 8">
    <name type="scientific">Coemansia spiralis</name>
    <dbReference type="NCBI Taxonomy" id="417178"/>
    <lineage>
        <taxon>Eukaryota</taxon>
        <taxon>Fungi</taxon>
        <taxon>Fungi incertae sedis</taxon>
        <taxon>Zoopagomycota</taxon>
        <taxon>Kickxellomycotina</taxon>
        <taxon>Kickxellomycetes</taxon>
        <taxon>Kickxellales</taxon>
        <taxon>Kickxellaceae</taxon>
        <taxon>Coemansia</taxon>
    </lineage>
</organism>
<sequence>MLRIAQLARSATPRGVRSYSSGHFSKESYEASKEHAKTAVETWRKISLFIALPACGILGYVSTKDEFEHIHHIEHDPPTFTAYPYLRVRRCKFPYGDGDHTPFWNSITNPDPED</sequence>
<evidence type="ECO:0000313" key="8">
    <source>
        <dbReference type="Proteomes" id="UP001151518"/>
    </source>
</evidence>
<evidence type="ECO:0000256" key="4">
    <source>
        <dbReference type="ARBA" id="ARBA00023128"/>
    </source>
</evidence>
<dbReference type="Proteomes" id="UP001151518">
    <property type="component" value="Unassembled WGS sequence"/>
</dbReference>
<dbReference type="Pfam" id="PF02046">
    <property type="entry name" value="COX6A"/>
    <property type="match status" value="1"/>
</dbReference>
<comment type="similarity">
    <text evidence="6">Belongs to the cytochrome c oxidase subunit 6A family.</text>
</comment>
<proteinExistence type="inferred from homology"/>
<gene>
    <name evidence="7" type="primary">COX6A1</name>
    <name evidence="7" type="ORF">GGI25_005399</name>
</gene>
<dbReference type="OrthoDB" id="5947505at2759"/>
<comment type="caution">
    <text evidence="7">The sequence shown here is derived from an EMBL/GenBank/DDBJ whole genome shotgun (WGS) entry which is preliminary data.</text>
</comment>
<comment type="subcellular location">
    <subcellularLocation>
        <location evidence="1">Mitochondrion inner membrane</location>
    </subcellularLocation>
</comment>
<dbReference type="InterPro" id="IPR036418">
    <property type="entry name" value="Cyt_c_oxidase_su6a_sf"/>
</dbReference>
<evidence type="ECO:0000256" key="5">
    <source>
        <dbReference type="ARBA" id="ARBA00023136"/>
    </source>
</evidence>
<dbReference type="Gene3D" id="4.10.95.10">
    <property type="entry name" value="Cytochrome c oxidase, subunit VIa"/>
    <property type="match status" value="1"/>
</dbReference>
<evidence type="ECO:0000313" key="7">
    <source>
        <dbReference type="EMBL" id="KAJ2671708.1"/>
    </source>
</evidence>
<evidence type="ECO:0000256" key="2">
    <source>
        <dbReference type="ARBA" id="ARBA00022792"/>
    </source>
</evidence>
<dbReference type="GO" id="GO:0030234">
    <property type="term" value="F:enzyme regulator activity"/>
    <property type="evidence" value="ECO:0007669"/>
    <property type="project" value="TreeGrafter"/>
</dbReference>
<dbReference type="GO" id="GO:0006123">
    <property type="term" value="P:mitochondrial electron transport, cytochrome c to oxygen"/>
    <property type="evidence" value="ECO:0007669"/>
    <property type="project" value="TreeGrafter"/>
</dbReference>
<dbReference type="GO" id="GO:0005743">
    <property type="term" value="C:mitochondrial inner membrane"/>
    <property type="evidence" value="ECO:0007669"/>
    <property type="project" value="UniProtKB-SubCell"/>
</dbReference>
<dbReference type="PANTHER" id="PTHR11504">
    <property type="entry name" value="CYTOCHROME C OXIDASE POLYPEPTIDE VIA"/>
    <property type="match status" value="1"/>
</dbReference>
<keyword evidence="4" id="KW-0496">Mitochondrion</keyword>
<dbReference type="InterPro" id="IPR001349">
    <property type="entry name" value="Cyt_c_oxidase_su6a"/>
</dbReference>
<keyword evidence="3" id="KW-0809">Transit peptide</keyword>
<evidence type="ECO:0000256" key="6">
    <source>
        <dbReference type="RuleBase" id="RU004396"/>
    </source>
</evidence>
<dbReference type="SUPFAM" id="SSF81411">
    <property type="entry name" value="Mitochondrial cytochrome c oxidase subunit VIa"/>
    <property type="match status" value="1"/>
</dbReference>
<reference evidence="7" key="1">
    <citation type="submission" date="2022-07" db="EMBL/GenBank/DDBJ databases">
        <title>Phylogenomic reconstructions and comparative analyses of Kickxellomycotina fungi.</title>
        <authorList>
            <person name="Reynolds N.K."/>
            <person name="Stajich J.E."/>
            <person name="Barry K."/>
            <person name="Grigoriev I.V."/>
            <person name="Crous P."/>
            <person name="Smith M.E."/>
        </authorList>
    </citation>
    <scope>NUCLEOTIDE SEQUENCE</scope>
    <source>
        <strain evidence="7">NRRL 3115</strain>
    </source>
</reference>
<accession>A0A9W8G4L5</accession>
<dbReference type="PANTHER" id="PTHR11504:SF0">
    <property type="entry name" value="CYTOCHROME C OXIDASE SUBUNIT"/>
    <property type="match status" value="1"/>
</dbReference>
<dbReference type="EMBL" id="JANBTW010000096">
    <property type="protein sequence ID" value="KAJ2671708.1"/>
    <property type="molecule type" value="Genomic_DNA"/>
</dbReference>
<protein>
    <submittedName>
        <fullName evidence="7">Cytochrome c oxidase subunit 6A1, mitochondrial</fullName>
    </submittedName>
</protein>
<keyword evidence="5" id="KW-0472">Membrane</keyword>
<dbReference type="AlphaFoldDB" id="A0A9W8G4L5"/>
<evidence type="ECO:0000256" key="3">
    <source>
        <dbReference type="ARBA" id="ARBA00022946"/>
    </source>
</evidence>
<name>A0A9W8G4L5_9FUNG</name>
<evidence type="ECO:0000256" key="1">
    <source>
        <dbReference type="ARBA" id="ARBA00004273"/>
    </source>
</evidence>
<keyword evidence="2" id="KW-0999">Mitochondrion inner membrane</keyword>